<dbReference type="InterPro" id="IPR026992">
    <property type="entry name" value="DIOX_N"/>
</dbReference>
<protein>
    <submittedName>
        <fullName evidence="4">DNA, SC001</fullName>
    </submittedName>
</protein>
<dbReference type="SUPFAM" id="SSF51197">
    <property type="entry name" value="Clavaminate synthase-like"/>
    <property type="match status" value="1"/>
</dbReference>
<gene>
    <name evidence="4" type="ORF">AO090001000261</name>
</gene>
<organism evidence="4 5">
    <name type="scientific">Aspergillus oryzae (strain ATCC 42149 / RIB 40)</name>
    <name type="common">Yellow koji mold</name>
    <dbReference type="NCBI Taxonomy" id="510516"/>
    <lineage>
        <taxon>Eukaryota</taxon>
        <taxon>Fungi</taxon>
        <taxon>Dikarya</taxon>
        <taxon>Ascomycota</taxon>
        <taxon>Pezizomycotina</taxon>
        <taxon>Eurotiomycetes</taxon>
        <taxon>Eurotiomycetidae</taxon>
        <taxon>Eurotiales</taxon>
        <taxon>Aspergillaceae</taxon>
        <taxon>Aspergillus</taxon>
        <taxon>Aspergillus subgen. Circumdati</taxon>
    </lineage>
</organism>
<dbReference type="Gene3D" id="2.60.120.330">
    <property type="entry name" value="B-lactam Antibiotic, Isopenicillin N Synthase, Chain"/>
    <property type="match status" value="1"/>
</dbReference>
<evidence type="ECO:0000256" key="2">
    <source>
        <dbReference type="RuleBase" id="RU003682"/>
    </source>
</evidence>
<dbReference type="KEGG" id="aor:AO090001000261"/>
<comment type="similarity">
    <text evidence="1 2">Belongs to the iron/ascorbate-dependent oxidoreductase family.</text>
</comment>
<dbReference type="GeneID" id="5990773"/>
<keyword evidence="2" id="KW-0479">Metal-binding</keyword>
<dbReference type="InterPro" id="IPR005123">
    <property type="entry name" value="Oxoglu/Fe-dep_dioxygenase_dom"/>
</dbReference>
<dbReference type="EMBL" id="AP007154">
    <property type="protein sequence ID" value="BAE56800.1"/>
    <property type="molecule type" value="Genomic_DNA"/>
</dbReference>
<dbReference type="InterPro" id="IPR050231">
    <property type="entry name" value="Iron_ascorbate_oxido_reductase"/>
</dbReference>
<keyword evidence="2" id="KW-0408">Iron</keyword>
<accession>Q2UNR5</accession>
<dbReference type="OMA" id="EFQHMRI"/>
<sequence length="329" mass="36819">MFPSLDFSRFHDPSQREEFCRQFVSTLKEYGFAKLINHGISCAQIDLAFAAARRFFQLPLEQKLKSPHPATAHPHRGFSPVGLENIGAVSDYGSAAGSPYLKDMKNIWPPKGVDDAFQPTFTAFFEAGYRAELTILKALSIGLGLPEHKLGQLHADQTNELRITHYPAVARGEFAHSTRIATHTDFGTITLLFQDAVGGLREFFFFFFVHLSGHVGHVVVLMQVAEMEVPPHSGQFADIESGGPYECILNVGDCLQKWTGLHSARHRVHLPDRSKEEQINGIVPERFSIAYFAKPDRAAILRPLLLEGVPEEKYLTANEFQHMRIAGTY</sequence>
<dbReference type="HOGENOM" id="CLU_010119_6_1_1"/>
<evidence type="ECO:0000256" key="1">
    <source>
        <dbReference type="ARBA" id="ARBA00008056"/>
    </source>
</evidence>
<dbReference type="GO" id="GO:0016491">
    <property type="term" value="F:oxidoreductase activity"/>
    <property type="evidence" value="ECO:0007669"/>
    <property type="project" value="UniProtKB-KW"/>
</dbReference>
<proteinExistence type="inferred from homology"/>
<dbReference type="PROSITE" id="PS51471">
    <property type="entry name" value="FE2OG_OXY"/>
    <property type="match status" value="1"/>
</dbReference>
<dbReference type="STRING" id="510516.Q2UNR5"/>
<dbReference type="InterPro" id="IPR027443">
    <property type="entry name" value="IPNS-like_sf"/>
</dbReference>
<dbReference type="PANTHER" id="PTHR47990">
    <property type="entry name" value="2-OXOGLUTARATE (2OG) AND FE(II)-DEPENDENT OXYGENASE SUPERFAMILY PROTEIN-RELATED"/>
    <property type="match status" value="1"/>
</dbReference>
<evidence type="ECO:0000259" key="3">
    <source>
        <dbReference type="PROSITE" id="PS51471"/>
    </source>
</evidence>
<dbReference type="Proteomes" id="UP000006564">
    <property type="component" value="Chromosome 2"/>
</dbReference>
<evidence type="ECO:0000313" key="4">
    <source>
        <dbReference type="EMBL" id="BAE56800.1"/>
    </source>
</evidence>
<dbReference type="GO" id="GO:0046872">
    <property type="term" value="F:metal ion binding"/>
    <property type="evidence" value="ECO:0007669"/>
    <property type="project" value="UniProtKB-KW"/>
</dbReference>
<dbReference type="RefSeq" id="XP_023089580.1">
    <property type="nucleotide sequence ID" value="XM_023234457.1"/>
</dbReference>
<dbReference type="GO" id="GO:0044283">
    <property type="term" value="P:small molecule biosynthetic process"/>
    <property type="evidence" value="ECO:0007669"/>
    <property type="project" value="UniProtKB-ARBA"/>
</dbReference>
<keyword evidence="2" id="KW-0560">Oxidoreductase</keyword>
<dbReference type="Pfam" id="PF14226">
    <property type="entry name" value="DIOX_N"/>
    <property type="match status" value="1"/>
</dbReference>
<evidence type="ECO:0000313" key="5">
    <source>
        <dbReference type="Proteomes" id="UP000006564"/>
    </source>
</evidence>
<keyword evidence="5" id="KW-1185">Reference proteome</keyword>
<feature type="domain" description="Fe2OG dioxygenase" evidence="3">
    <location>
        <begin position="157"/>
        <end position="295"/>
    </location>
</feature>
<dbReference type="AlphaFoldDB" id="Q2UNR5"/>
<dbReference type="EMBL" id="BA000050">
    <property type="protein sequence ID" value="BAE56800.1"/>
    <property type="molecule type" value="Genomic_DNA"/>
</dbReference>
<reference evidence="4 5" key="1">
    <citation type="journal article" date="2005" name="Nature">
        <title>Genome sequencing and analysis of Aspergillus oryzae.</title>
        <authorList>
            <person name="Machida M."/>
            <person name="Asai K."/>
            <person name="Sano M."/>
            <person name="Tanaka T."/>
            <person name="Kumagai T."/>
            <person name="Terai G."/>
            <person name="Kusumoto K."/>
            <person name="Arima T."/>
            <person name="Akita O."/>
            <person name="Kashiwagi Y."/>
            <person name="Abe K."/>
            <person name="Gomi K."/>
            <person name="Horiuchi H."/>
            <person name="Kitamoto K."/>
            <person name="Kobayashi T."/>
            <person name="Takeuchi M."/>
            <person name="Denning D.W."/>
            <person name="Galagan J.E."/>
            <person name="Nierman W.C."/>
            <person name="Yu J."/>
            <person name="Archer D.B."/>
            <person name="Bennett J.W."/>
            <person name="Bhatnagar D."/>
            <person name="Cleveland T.E."/>
            <person name="Fedorova N.D."/>
            <person name="Gotoh O."/>
            <person name="Horikawa H."/>
            <person name="Hosoyama A."/>
            <person name="Ichinomiya M."/>
            <person name="Igarashi R."/>
            <person name="Iwashita K."/>
            <person name="Juvvadi P.R."/>
            <person name="Kato M."/>
            <person name="Kato Y."/>
            <person name="Kin T."/>
            <person name="Kokubun A."/>
            <person name="Maeda H."/>
            <person name="Maeyama N."/>
            <person name="Maruyama J."/>
            <person name="Nagasaki H."/>
            <person name="Nakajima T."/>
            <person name="Oda K."/>
            <person name="Okada K."/>
            <person name="Paulsen I."/>
            <person name="Sakamoto K."/>
            <person name="Sawano T."/>
            <person name="Takahashi M."/>
            <person name="Takase K."/>
            <person name="Terabayashi Y."/>
            <person name="Wortman J."/>
            <person name="Yamada O."/>
            <person name="Yamagata Y."/>
            <person name="Anazawa H."/>
            <person name="Hata Y."/>
            <person name="Koide Y."/>
            <person name="Komori T."/>
            <person name="Koyama Y."/>
            <person name="Minetoki T."/>
            <person name="Suharnan S."/>
            <person name="Tanaka A."/>
            <person name="Isono K."/>
            <person name="Kuhara S."/>
            <person name="Ogasawara N."/>
            <person name="Kikuchi H."/>
        </authorList>
    </citation>
    <scope>NUCLEOTIDE SEQUENCE [LARGE SCALE GENOMIC DNA]</scope>
    <source>
        <strain evidence="5">ATCC 42149 / RIB 40</strain>
    </source>
</reference>
<name>Q2UNR5_ASPOR</name>